<gene>
    <name evidence="6" type="ORF">llap_19066</name>
</gene>
<evidence type="ECO:0000313" key="7">
    <source>
        <dbReference type="Proteomes" id="UP000233556"/>
    </source>
</evidence>
<proteinExistence type="predicted"/>
<evidence type="ECO:0000256" key="1">
    <source>
        <dbReference type="ARBA" id="ARBA00000900"/>
    </source>
</evidence>
<evidence type="ECO:0000313" key="6">
    <source>
        <dbReference type="EMBL" id="PKU30629.1"/>
    </source>
</evidence>
<dbReference type="OrthoDB" id="9218395at2759"/>
<evidence type="ECO:0000256" key="3">
    <source>
        <dbReference type="ARBA" id="ARBA00022679"/>
    </source>
</evidence>
<name>A0A2I0TA02_LIMLA</name>
<keyword evidence="3" id="KW-0808">Transferase</keyword>
<evidence type="ECO:0000256" key="5">
    <source>
        <dbReference type="ARBA" id="ARBA00023163"/>
    </source>
</evidence>
<dbReference type="GO" id="GO:0006513">
    <property type="term" value="P:protein monoubiquitination"/>
    <property type="evidence" value="ECO:0007669"/>
    <property type="project" value="TreeGrafter"/>
</dbReference>
<sequence length="134" mass="14727">MASTSQLQQAGWWEAAADSPCPNCLGNVDDTVYINAYCHHFCFGCIQQWAATRAARLLSRQPFNCVLHTVRADDDYQEHMGQLVHSPSEDHDQGEDAQQIPTVALQPVPKAHQRLACSWVKGACGEGLRGCGMT</sequence>
<dbReference type="EMBL" id="KZ514277">
    <property type="protein sequence ID" value="PKU30629.1"/>
    <property type="molecule type" value="Genomic_DNA"/>
</dbReference>
<accession>A0A2I0TA02</accession>
<dbReference type="InterPro" id="IPR013083">
    <property type="entry name" value="Znf_RING/FYVE/PHD"/>
</dbReference>
<comment type="catalytic activity">
    <reaction evidence="1">
        <text>S-ubiquitinyl-[E2 ubiquitin-conjugating enzyme]-L-cysteine + [acceptor protein]-L-lysine = [E2 ubiquitin-conjugating enzyme]-L-cysteine + N(6)-ubiquitinyl-[acceptor protein]-L-lysine.</text>
        <dbReference type="EC" id="2.3.2.27"/>
    </reaction>
</comment>
<dbReference type="EC" id="2.3.2.27" evidence="2"/>
<dbReference type="AlphaFoldDB" id="A0A2I0TA02"/>
<dbReference type="PANTHER" id="PTHR46077">
    <property type="entry name" value="E3 UBIQUITIN-PROTEIN LIGASE TOPORS"/>
    <property type="match status" value="1"/>
</dbReference>
<keyword evidence="7" id="KW-1185">Reference proteome</keyword>
<protein>
    <recommendedName>
        <fullName evidence="2">RING-type E3 ubiquitin transferase</fullName>
        <ecNumber evidence="2">2.3.2.27</ecNumber>
    </recommendedName>
</protein>
<dbReference type="SUPFAM" id="SSF57850">
    <property type="entry name" value="RING/U-box"/>
    <property type="match status" value="1"/>
</dbReference>
<evidence type="ECO:0000256" key="2">
    <source>
        <dbReference type="ARBA" id="ARBA00012483"/>
    </source>
</evidence>
<dbReference type="PANTHER" id="PTHR46077:SF1">
    <property type="entry name" value="TOP1 BINDING ARGININE_SERINE RICH PROTEIN, E3 UBIQUITIN LIGASE"/>
    <property type="match status" value="1"/>
</dbReference>
<evidence type="ECO:0000256" key="4">
    <source>
        <dbReference type="ARBA" id="ARBA00023015"/>
    </source>
</evidence>
<dbReference type="Gene3D" id="3.30.40.10">
    <property type="entry name" value="Zinc/RING finger domain, C3HC4 (zinc finger)"/>
    <property type="match status" value="1"/>
</dbReference>
<keyword evidence="4" id="KW-0805">Transcription regulation</keyword>
<keyword evidence="5" id="KW-0804">Transcription</keyword>
<reference evidence="7" key="1">
    <citation type="submission" date="2017-11" db="EMBL/GenBank/DDBJ databases">
        <authorList>
            <person name="Lima N.C."/>
            <person name="Parody-Merino A.M."/>
            <person name="Battley P.F."/>
            <person name="Fidler A.E."/>
            <person name="Prosdocimi F."/>
        </authorList>
    </citation>
    <scope>NUCLEOTIDE SEQUENCE [LARGE SCALE GENOMIC DNA]</scope>
</reference>
<organism evidence="6 7">
    <name type="scientific">Limosa lapponica baueri</name>
    <dbReference type="NCBI Taxonomy" id="1758121"/>
    <lineage>
        <taxon>Eukaryota</taxon>
        <taxon>Metazoa</taxon>
        <taxon>Chordata</taxon>
        <taxon>Craniata</taxon>
        <taxon>Vertebrata</taxon>
        <taxon>Euteleostomi</taxon>
        <taxon>Archelosauria</taxon>
        <taxon>Archosauria</taxon>
        <taxon>Dinosauria</taxon>
        <taxon>Saurischia</taxon>
        <taxon>Theropoda</taxon>
        <taxon>Coelurosauria</taxon>
        <taxon>Aves</taxon>
        <taxon>Neognathae</taxon>
        <taxon>Neoaves</taxon>
        <taxon>Charadriiformes</taxon>
        <taxon>Scolopacidae</taxon>
        <taxon>Limosa</taxon>
    </lineage>
</organism>
<dbReference type="GO" id="GO:0061630">
    <property type="term" value="F:ubiquitin protein ligase activity"/>
    <property type="evidence" value="ECO:0007669"/>
    <property type="project" value="UniProtKB-EC"/>
</dbReference>
<dbReference type="Proteomes" id="UP000233556">
    <property type="component" value="Unassembled WGS sequence"/>
</dbReference>
<reference evidence="7" key="2">
    <citation type="submission" date="2017-12" db="EMBL/GenBank/DDBJ databases">
        <title>Genome sequence of the Bar-tailed Godwit (Limosa lapponica baueri).</title>
        <authorList>
            <person name="Lima N.C.B."/>
            <person name="Parody-Merino A.M."/>
            <person name="Battley P.F."/>
            <person name="Fidler A.E."/>
            <person name="Prosdocimi F."/>
        </authorList>
    </citation>
    <scope>NUCLEOTIDE SEQUENCE [LARGE SCALE GENOMIC DNA]</scope>
</reference>
<dbReference type="GO" id="GO:0000209">
    <property type="term" value="P:protein polyubiquitination"/>
    <property type="evidence" value="ECO:0007669"/>
    <property type="project" value="TreeGrafter"/>
</dbReference>